<dbReference type="Proteomes" id="UP000280696">
    <property type="component" value="Unassembled WGS sequence"/>
</dbReference>
<sequence>MKKRKNLKKFVILSTLSFSMVINLLSGCSLQKNSEENAFDTSAQDTDISADADMPPKAVENADLQPDPAPQSFSVTRPSLLAGGTSVDAGSVTPCIQAYTIHPDLSNISNLQQFYLPEEAADKLARNGFVVQGRACNEFFELYEMNRYAQIPNFVTVDSLMHTYHLYFSYLLKNIERTYLSENLALLSRQMLAISAAQYDQLKDSQWESAARRNVAFFTVGAKLLDDGTQVPDYVKDTVSFELESIDQAGGLSMSELAEDFEDYSQYIPRGYYEGDDALSQYFKAMMWYGRIHFPQDKEDMNRSALLMTIALSEDPQVYELWESIYAVTSFFAGASDDNGVCEYAPVIARAYGDNFTLTALSKDDDAFSRFQELIATLPAPQINSIPIDDGEDNVIPGFRFMGQRFTIDASIMQNLIYQRVGENSSGKRRMLPDVLDLPAALGSDTALRILEEGGAADYADYSRNMDMLRQALSDDNAALWSASLYASWLNTLRPLLAVKGEGYPIFMQNEEWLKKDLECFAGSFTELKHDTILYSKQVLAEMGGGEEERDDRGYVEPEPLVYARFISLADQTSQGLMAYGMLTDEDKENLSRLSYIANQLLVISNKELADELLTDEEYEFIRYYGGTIEHFWYETIKNEGASESISTQEYPAAVVVDIATDPNGEILEAATDNPSDIYVVVKVDGALKIARGTVFSFYQFTWPLSDRLTDAKWRQMMGIAPDETGYYNYDFSLPKPAWTDSYRCD</sequence>
<comment type="caution">
    <text evidence="3">The sequence shown here is derived from an EMBL/GenBank/DDBJ whole genome shotgun (WGS) entry which is preliminary data.</text>
</comment>
<dbReference type="Pfam" id="PF11369">
    <property type="entry name" value="DUF3160"/>
    <property type="match status" value="1"/>
</dbReference>
<dbReference type="EMBL" id="RAYQ01000001">
    <property type="protein sequence ID" value="RKI94277.1"/>
    <property type="molecule type" value="Genomic_DNA"/>
</dbReference>
<dbReference type="RefSeq" id="WP_120466122.1">
    <property type="nucleotide sequence ID" value="NZ_RAYQ01000001.1"/>
</dbReference>
<dbReference type="PROSITE" id="PS51257">
    <property type="entry name" value="PROKAR_LIPOPROTEIN"/>
    <property type="match status" value="1"/>
</dbReference>
<gene>
    <name evidence="3" type="ORF">D7V94_01640</name>
</gene>
<keyword evidence="4" id="KW-1185">Reference proteome</keyword>
<reference evidence="3 4" key="1">
    <citation type="submission" date="2018-09" db="EMBL/GenBank/DDBJ databases">
        <title>Murine metabolic-syndrome-specific gut microbial biobank.</title>
        <authorList>
            <person name="Liu C."/>
        </authorList>
    </citation>
    <scope>NUCLEOTIDE SEQUENCE [LARGE SCALE GENOMIC DNA]</scope>
    <source>
        <strain evidence="3 4">0.1xD8-82</strain>
    </source>
</reference>
<protein>
    <submittedName>
        <fullName evidence="3">DUF3160 domain-containing protein</fullName>
    </submittedName>
</protein>
<organism evidence="3 4">
    <name type="scientific">Parablautia intestinalis</name>
    <dbReference type="NCBI Taxonomy" id="2320100"/>
    <lineage>
        <taxon>Bacteria</taxon>
        <taxon>Bacillati</taxon>
        <taxon>Bacillota</taxon>
        <taxon>Clostridia</taxon>
        <taxon>Lachnospirales</taxon>
        <taxon>Lachnospiraceae</taxon>
        <taxon>Parablautia</taxon>
    </lineage>
</organism>
<accession>A0A3A9AS98</accession>
<keyword evidence="2" id="KW-0732">Signal</keyword>
<feature type="signal peptide" evidence="2">
    <location>
        <begin position="1"/>
        <end position="24"/>
    </location>
</feature>
<proteinExistence type="predicted"/>
<feature type="region of interest" description="Disordered" evidence="1">
    <location>
        <begin position="47"/>
        <end position="70"/>
    </location>
</feature>
<dbReference type="AlphaFoldDB" id="A0A3A9AS98"/>
<name>A0A3A9AS98_9FIRM</name>
<dbReference type="SMART" id="SM01325">
    <property type="entry name" value="DUF3160"/>
    <property type="match status" value="1"/>
</dbReference>
<feature type="chain" id="PRO_5017474689" evidence="2">
    <location>
        <begin position="25"/>
        <end position="746"/>
    </location>
</feature>
<evidence type="ECO:0000256" key="1">
    <source>
        <dbReference type="SAM" id="MobiDB-lite"/>
    </source>
</evidence>
<evidence type="ECO:0000313" key="3">
    <source>
        <dbReference type="EMBL" id="RKI94277.1"/>
    </source>
</evidence>
<dbReference type="OrthoDB" id="353549at2"/>
<evidence type="ECO:0000256" key="2">
    <source>
        <dbReference type="SAM" id="SignalP"/>
    </source>
</evidence>
<dbReference type="InterPro" id="IPR022601">
    <property type="entry name" value="DUF3160"/>
</dbReference>
<evidence type="ECO:0000313" key="4">
    <source>
        <dbReference type="Proteomes" id="UP000280696"/>
    </source>
</evidence>